<dbReference type="EMBL" id="BJZS01000077">
    <property type="protein sequence ID" value="GEO96274.1"/>
    <property type="molecule type" value="Genomic_DNA"/>
</dbReference>
<dbReference type="AlphaFoldDB" id="A0A512IEZ1"/>
<keyword evidence="1" id="KW-0479">Metal-binding</keyword>
<sequence length="136" mass="14870">MTDDDEASGRTAEGSFVLRETDLPADGWDDARGRLRWRTLFSAGSTPTRSMVTGVAELPEGGFLALHRHDQAETYYVLSGRGVVVLEGTEHEVGPGSTVFVPGRAEHGARNTGDEPLRVHYVLDADDFAEVEYEFS</sequence>
<accession>A0A512IEZ1</accession>
<reference evidence="3 4" key="1">
    <citation type="submission" date="2019-07" db="EMBL/GenBank/DDBJ databases">
        <title>Whole genome shotgun sequence of Kocuria turfanensis NBRC 107627.</title>
        <authorList>
            <person name="Hosoyama A."/>
            <person name="Uohara A."/>
            <person name="Ohji S."/>
            <person name="Ichikawa N."/>
        </authorList>
    </citation>
    <scope>NUCLEOTIDE SEQUENCE [LARGE SCALE GENOMIC DNA]</scope>
    <source>
        <strain evidence="3 4">NBRC 107627</strain>
    </source>
</reference>
<dbReference type="STRING" id="388357.GCA_001580365_02586"/>
<comment type="caution">
    <text evidence="3">The sequence shown here is derived from an EMBL/GenBank/DDBJ whole genome shotgun (WGS) entry which is preliminary data.</text>
</comment>
<protein>
    <recommendedName>
        <fullName evidence="2">Cupin type-2 domain-containing protein</fullName>
    </recommendedName>
</protein>
<organism evidence="3 4">
    <name type="scientific">Kocuria turfanensis</name>
    <dbReference type="NCBI Taxonomy" id="388357"/>
    <lineage>
        <taxon>Bacteria</taxon>
        <taxon>Bacillati</taxon>
        <taxon>Actinomycetota</taxon>
        <taxon>Actinomycetes</taxon>
        <taxon>Micrococcales</taxon>
        <taxon>Micrococcaceae</taxon>
        <taxon>Kocuria</taxon>
    </lineage>
</organism>
<dbReference type="PANTHER" id="PTHR35848">
    <property type="entry name" value="OXALATE-BINDING PROTEIN"/>
    <property type="match status" value="1"/>
</dbReference>
<evidence type="ECO:0000259" key="2">
    <source>
        <dbReference type="Pfam" id="PF07883"/>
    </source>
</evidence>
<dbReference type="InterPro" id="IPR011051">
    <property type="entry name" value="RmlC_Cupin_sf"/>
</dbReference>
<dbReference type="Pfam" id="PF07883">
    <property type="entry name" value="Cupin_2"/>
    <property type="match status" value="1"/>
</dbReference>
<evidence type="ECO:0000313" key="4">
    <source>
        <dbReference type="Proteomes" id="UP000321103"/>
    </source>
</evidence>
<dbReference type="PANTHER" id="PTHR35848:SF6">
    <property type="entry name" value="CUPIN TYPE-2 DOMAIN-CONTAINING PROTEIN"/>
    <property type="match status" value="1"/>
</dbReference>
<proteinExistence type="predicted"/>
<evidence type="ECO:0000313" key="3">
    <source>
        <dbReference type="EMBL" id="GEO96274.1"/>
    </source>
</evidence>
<dbReference type="Proteomes" id="UP000321103">
    <property type="component" value="Unassembled WGS sequence"/>
</dbReference>
<gene>
    <name evidence="3" type="ORF">KTU01_23970</name>
</gene>
<dbReference type="InterPro" id="IPR013096">
    <property type="entry name" value="Cupin_2"/>
</dbReference>
<dbReference type="InterPro" id="IPR051610">
    <property type="entry name" value="GPI/OXD"/>
</dbReference>
<dbReference type="Gene3D" id="2.60.120.10">
    <property type="entry name" value="Jelly Rolls"/>
    <property type="match status" value="1"/>
</dbReference>
<evidence type="ECO:0000256" key="1">
    <source>
        <dbReference type="ARBA" id="ARBA00022723"/>
    </source>
</evidence>
<keyword evidence="4" id="KW-1185">Reference proteome</keyword>
<dbReference type="RefSeq" id="WP_062736090.1">
    <property type="nucleotide sequence ID" value="NZ_BJZS01000077.1"/>
</dbReference>
<dbReference type="InterPro" id="IPR014710">
    <property type="entry name" value="RmlC-like_jellyroll"/>
</dbReference>
<dbReference type="SUPFAM" id="SSF51182">
    <property type="entry name" value="RmlC-like cupins"/>
    <property type="match status" value="1"/>
</dbReference>
<feature type="domain" description="Cupin type-2" evidence="2">
    <location>
        <begin position="55"/>
        <end position="121"/>
    </location>
</feature>
<dbReference type="GO" id="GO:0046872">
    <property type="term" value="F:metal ion binding"/>
    <property type="evidence" value="ECO:0007669"/>
    <property type="project" value="UniProtKB-KW"/>
</dbReference>
<name>A0A512IEZ1_9MICC</name>